<evidence type="ECO:0000256" key="8">
    <source>
        <dbReference type="RuleBase" id="RU368020"/>
    </source>
</evidence>
<dbReference type="AlphaFoldDB" id="A0A318LQW4"/>
<dbReference type="PRINTS" id="PR00352">
    <property type="entry name" value="3FE4SFRDOXIN"/>
</dbReference>
<comment type="function">
    <text evidence="8">Ferredoxins are iron-sulfur proteins that transfer electrons in a wide variety of metabolic reactions.</text>
</comment>
<comment type="caution">
    <text evidence="11">The sequence shown here is derived from an EMBL/GenBank/DDBJ whole genome shotgun (WGS) entry which is preliminary data.</text>
</comment>
<sequence length="63" mass="6804">MRVRVDAEQCQGHGLCQMTAPQVFALREEDGHAYVLTDEVGSELSGPARDGADSCPERAITVE</sequence>
<evidence type="ECO:0000256" key="2">
    <source>
        <dbReference type="ARBA" id="ARBA00022448"/>
    </source>
</evidence>
<keyword evidence="5 8" id="KW-0408">Iron</keyword>
<comment type="cofactor">
    <cofactor evidence="1">
        <name>[3Fe-4S] cluster</name>
        <dbReference type="ChEBI" id="CHEBI:21137"/>
    </cofactor>
</comment>
<evidence type="ECO:0000256" key="3">
    <source>
        <dbReference type="ARBA" id="ARBA00022723"/>
    </source>
</evidence>
<dbReference type="PROSITE" id="PS51379">
    <property type="entry name" value="4FE4S_FER_2"/>
    <property type="match status" value="1"/>
</dbReference>
<keyword evidence="12" id="KW-1185">Reference proteome</keyword>
<evidence type="ECO:0000259" key="10">
    <source>
        <dbReference type="PROSITE" id="PS51379"/>
    </source>
</evidence>
<evidence type="ECO:0000256" key="7">
    <source>
        <dbReference type="ARBA" id="ARBA00023291"/>
    </source>
</evidence>
<dbReference type="OrthoDB" id="3215002at2"/>
<dbReference type="Gene3D" id="3.30.70.20">
    <property type="match status" value="1"/>
</dbReference>
<dbReference type="InterPro" id="IPR001080">
    <property type="entry name" value="3Fe4S_ferredoxin"/>
</dbReference>
<protein>
    <recommendedName>
        <fullName evidence="8">Ferredoxin</fullName>
    </recommendedName>
</protein>
<evidence type="ECO:0000256" key="5">
    <source>
        <dbReference type="ARBA" id="ARBA00023004"/>
    </source>
</evidence>
<evidence type="ECO:0000313" key="12">
    <source>
        <dbReference type="Proteomes" id="UP000247892"/>
    </source>
</evidence>
<evidence type="ECO:0000256" key="6">
    <source>
        <dbReference type="ARBA" id="ARBA00023014"/>
    </source>
</evidence>
<dbReference type="Proteomes" id="UP000247892">
    <property type="component" value="Unassembled WGS sequence"/>
</dbReference>
<organism evidence="11 12">
    <name type="scientific">Prauserella flavalba</name>
    <dbReference type="NCBI Taxonomy" id="1477506"/>
    <lineage>
        <taxon>Bacteria</taxon>
        <taxon>Bacillati</taxon>
        <taxon>Actinomycetota</taxon>
        <taxon>Actinomycetes</taxon>
        <taxon>Pseudonocardiales</taxon>
        <taxon>Pseudonocardiaceae</taxon>
        <taxon>Prauserella</taxon>
    </lineage>
</organism>
<evidence type="ECO:0000313" key="11">
    <source>
        <dbReference type="EMBL" id="PXY35960.1"/>
    </source>
</evidence>
<dbReference type="EMBL" id="MASU01000005">
    <property type="protein sequence ID" value="PXY35960.1"/>
    <property type="molecule type" value="Genomic_DNA"/>
</dbReference>
<keyword evidence="2 8" id="KW-0813">Transport</keyword>
<dbReference type="InterPro" id="IPR017896">
    <property type="entry name" value="4Fe4S_Fe-S-bd"/>
</dbReference>
<name>A0A318LQW4_9PSEU</name>
<keyword evidence="7" id="KW-0003">3Fe-4S</keyword>
<keyword evidence="4 8" id="KW-0249">Electron transport</keyword>
<gene>
    <name evidence="11" type="ORF">BA062_10900</name>
</gene>
<dbReference type="InterPro" id="IPR051269">
    <property type="entry name" value="Fe-S_cluster_ET"/>
</dbReference>
<dbReference type="SUPFAM" id="SSF54862">
    <property type="entry name" value="4Fe-4S ferredoxins"/>
    <property type="match status" value="1"/>
</dbReference>
<dbReference type="RefSeq" id="WP_110335963.1">
    <property type="nucleotide sequence ID" value="NZ_JBHVKT010000027.1"/>
</dbReference>
<evidence type="ECO:0000256" key="1">
    <source>
        <dbReference type="ARBA" id="ARBA00001927"/>
    </source>
</evidence>
<keyword evidence="3 8" id="KW-0479">Metal-binding</keyword>
<dbReference type="GO" id="GO:0051538">
    <property type="term" value="F:3 iron, 4 sulfur cluster binding"/>
    <property type="evidence" value="ECO:0007669"/>
    <property type="project" value="UniProtKB-KW"/>
</dbReference>
<feature type="domain" description="4Fe-4S ferredoxin-type" evidence="10">
    <location>
        <begin position="1"/>
        <end position="31"/>
    </location>
</feature>
<dbReference type="GO" id="GO:0005506">
    <property type="term" value="F:iron ion binding"/>
    <property type="evidence" value="ECO:0007669"/>
    <property type="project" value="UniProtKB-UniRule"/>
</dbReference>
<feature type="region of interest" description="Disordered" evidence="9">
    <location>
        <begin position="42"/>
        <end position="63"/>
    </location>
</feature>
<dbReference type="Pfam" id="PF13459">
    <property type="entry name" value="Fer4_15"/>
    <property type="match status" value="1"/>
</dbReference>
<dbReference type="PANTHER" id="PTHR36923">
    <property type="entry name" value="FERREDOXIN"/>
    <property type="match status" value="1"/>
</dbReference>
<evidence type="ECO:0000256" key="9">
    <source>
        <dbReference type="SAM" id="MobiDB-lite"/>
    </source>
</evidence>
<dbReference type="GO" id="GO:0009055">
    <property type="term" value="F:electron transfer activity"/>
    <property type="evidence" value="ECO:0007669"/>
    <property type="project" value="UniProtKB-UniRule"/>
</dbReference>
<evidence type="ECO:0000256" key="4">
    <source>
        <dbReference type="ARBA" id="ARBA00022982"/>
    </source>
</evidence>
<keyword evidence="6 8" id="KW-0411">Iron-sulfur</keyword>
<accession>A0A318LQW4</accession>
<dbReference type="PANTHER" id="PTHR36923:SF3">
    <property type="entry name" value="FERREDOXIN"/>
    <property type="match status" value="1"/>
</dbReference>
<reference evidence="11 12" key="1">
    <citation type="submission" date="2016-07" db="EMBL/GenBank/DDBJ databases">
        <title>Draft genome sequence of Prauserella sp. YIM 121212, isolated from alkaline soil.</title>
        <authorList>
            <person name="Ruckert C."/>
            <person name="Albersmeier A."/>
            <person name="Jiang C.-L."/>
            <person name="Jiang Y."/>
            <person name="Kalinowski J."/>
            <person name="Schneider O."/>
            <person name="Winkler A."/>
            <person name="Zotchev S.B."/>
        </authorList>
    </citation>
    <scope>NUCLEOTIDE SEQUENCE [LARGE SCALE GENOMIC DNA]</scope>
    <source>
        <strain evidence="11 12">YIM 121212</strain>
    </source>
</reference>
<proteinExistence type="predicted"/>